<name>A0A2P2LB87_RHIMU</name>
<evidence type="ECO:0000256" key="1">
    <source>
        <dbReference type="SAM" id="MobiDB-lite"/>
    </source>
</evidence>
<feature type="region of interest" description="Disordered" evidence="1">
    <location>
        <begin position="1"/>
        <end position="23"/>
    </location>
</feature>
<protein>
    <submittedName>
        <fullName evidence="2">Translocon-associated protein subunit beta</fullName>
    </submittedName>
</protein>
<dbReference type="AlphaFoldDB" id="A0A2P2LB87"/>
<evidence type="ECO:0000313" key="2">
    <source>
        <dbReference type="EMBL" id="MBX15224.1"/>
    </source>
</evidence>
<sequence length="42" mass="4262">MKGASALLATESDADTKKKKNATTATSKVVVAGFAIGFPHPT</sequence>
<accession>A0A2P2LB87</accession>
<proteinExistence type="predicted"/>
<organism evidence="2">
    <name type="scientific">Rhizophora mucronata</name>
    <name type="common">Asiatic mangrove</name>
    <dbReference type="NCBI Taxonomy" id="61149"/>
    <lineage>
        <taxon>Eukaryota</taxon>
        <taxon>Viridiplantae</taxon>
        <taxon>Streptophyta</taxon>
        <taxon>Embryophyta</taxon>
        <taxon>Tracheophyta</taxon>
        <taxon>Spermatophyta</taxon>
        <taxon>Magnoliopsida</taxon>
        <taxon>eudicotyledons</taxon>
        <taxon>Gunneridae</taxon>
        <taxon>Pentapetalae</taxon>
        <taxon>rosids</taxon>
        <taxon>fabids</taxon>
        <taxon>Malpighiales</taxon>
        <taxon>Rhizophoraceae</taxon>
        <taxon>Rhizophora</taxon>
    </lineage>
</organism>
<dbReference type="EMBL" id="GGEC01034740">
    <property type="protein sequence ID" value="MBX15224.1"/>
    <property type="molecule type" value="Transcribed_RNA"/>
</dbReference>
<reference evidence="2" key="1">
    <citation type="submission" date="2018-02" db="EMBL/GenBank/DDBJ databases">
        <title>Rhizophora mucronata_Transcriptome.</title>
        <authorList>
            <person name="Meera S.P."/>
            <person name="Sreeshan A."/>
            <person name="Augustine A."/>
        </authorList>
    </citation>
    <scope>NUCLEOTIDE SEQUENCE</scope>
    <source>
        <tissue evidence="2">Leaf</tissue>
    </source>
</reference>